<evidence type="ECO:0000313" key="10">
    <source>
        <dbReference type="Proteomes" id="UP000823736"/>
    </source>
</evidence>
<evidence type="ECO:0000256" key="7">
    <source>
        <dbReference type="SAM" id="MobiDB-lite"/>
    </source>
</evidence>
<keyword evidence="10" id="KW-1185">Reference proteome</keyword>
<comment type="cofactor">
    <cofactor evidence="1">
        <name>[4Fe-4S] cluster</name>
        <dbReference type="ChEBI" id="CHEBI:49883"/>
    </cofactor>
</comment>
<reference evidence="9" key="1">
    <citation type="submission" date="2021-03" db="EMBL/GenBank/DDBJ databases">
        <title>Genomic Encyclopedia of Type Strains, Phase IV (KMG-IV): sequencing the most valuable type-strain genomes for metagenomic binning, comparative biology and taxonomic classification.</title>
        <authorList>
            <person name="Goeker M."/>
        </authorList>
    </citation>
    <scope>NUCLEOTIDE SEQUENCE</scope>
    <source>
        <strain evidence="9">DSM 26232</strain>
    </source>
</reference>
<proteinExistence type="predicted"/>
<evidence type="ECO:0000256" key="3">
    <source>
        <dbReference type="ARBA" id="ARBA00022691"/>
    </source>
</evidence>
<evidence type="ECO:0000256" key="2">
    <source>
        <dbReference type="ARBA" id="ARBA00022485"/>
    </source>
</evidence>
<dbReference type="InterPro" id="IPR006638">
    <property type="entry name" value="Elp3/MiaA/NifB-like_rSAM"/>
</dbReference>
<dbReference type="InterPro" id="IPR058240">
    <property type="entry name" value="rSAM_sf"/>
</dbReference>
<dbReference type="NCBIfam" id="TIGR04053">
    <property type="entry name" value="TIGR04053 family radical SAM/SPASM domain-containing protein"/>
    <property type="match status" value="1"/>
</dbReference>
<keyword evidence="2" id="KW-0004">4Fe-4S</keyword>
<sequence>MRPSTIDTNQRPFVLVWELTQACELACKHCRAEAQPQRHPDELTTEEGKRLLEEANEFGENQLVVLSGGDPLYRDDTFDLIEYGVEQGLQMTLTPSGTASLTPDRIQALADSGLRRLALSIDGATPDAHDGFRKEAGSFRQTVEAARAANEAGLPLQINTTVCAETVEQLPQLRELVADLDAVLWSVFFLVPVGRGQVLDPVPPERADRVMEWLTAVNSAADFGIKTTEAPHYRRVAIQQRRSATDKPDSDAIGRRTGITAGDGFAFVSHTGEMYPSGFLPKPAGNVRTDSLVDLYRDSPLFEELRDPDALKGKCGACEFRNVCGGSRSRAYATTGDPLESDPLCPYVPEGYDGPLPEQSPAD</sequence>
<keyword evidence="5" id="KW-0408">Iron</keyword>
<keyword evidence="3" id="KW-0949">S-adenosyl-L-methionine</keyword>
<dbReference type="CDD" id="cd21123">
    <property type="entry name" value="SPASM_MftC-like"/>
    <property type="match status" value="1"/>
</dbReference>
<dbReference type="InterPro" id="IPR007197">
    <property type="entry name" value="rSAM"/>
</dbReference>
<feature type="domain" description="Radical SAM core" evidence="8">
    <location>
        <begin position="9"/>
        <end position="220"/>
    </location>
</feature>
<dbReference type="PIRSF" id="PIRSF037420">
    <property type="entry name" value="PQQ_syn_pqqE"/>
    <property type="match status" value="1"/>
</dbReference>
<comment type="caution">
    <text evidence="9">The sequence shown here is derived from an EMBL/GenBank/DDBJ whole genome shotgun (WGS) entry which is preliminary data.</text>
</comment>
<gene>
    <name evidence="9" type="ORF">J2753_002702</name>
</gene>
<evidence type="ECO:0000256" key="1">
    <source>
        <dbReference type="ARBA" id="ARBA00001966"/>
    </source>
</evidence>
<evidence type="ECO:0000256" key="4">
    <source>
        <dbReference type="ARBA" id="ARBA00022723"/>
    </source>
</evidence>
<dbReference type="EMBL" id="JAGGLC010000006">
    <property type="protein sequence ID" value="MBP1988190.1"/>
    <property type="molecule type" value="Genomic_DNA"/>
</dbReference>
<evidence type="ECO:0000256" key="6">
    <source>
        <dbReference type="ARBA" id="ARBA00023014"/>
    </source>
</evidence>
<dbReference type="SFLD" id="SFLDG01067">
    <property type="entry name" value="SPASM/twitch_domain_containing"/>
    <property type="match status" value="1"/>
</dbReference>
<dbReference type="Pfam" id="PF04055">
    <property type="entry name" value="Radical_SAM"/>
    <property type="match status" value="1"/>
</dbReference>
<dbReference type="PANTHER" id="PTHR11228:SF34">
    <property type="entry name" value="TUNGSTEN-CONTAINING ALDEHYDE FERREDOXIN OXIDOREDUCTASE COFACTOR MODIFYING PROTEIN"/>
    <property type="match status" value="1"/>
</dbReference>
<organism evidence="9 10">
    <name type="scientific">Halolamina salifodinae</name>
    <dbReference type="NCBI Taxonomy" id="1202767"/>
    <lineage>
        <taxon>Archaea</taxon>
        <taxon>Methanobacteriati</taxon>
        <taxon>Methanobacteriota</taxon>
        <taxon>Stenosarchaea group</taxon>
        <taxon>Halobacteria</taxon>
        <taxon>Halobacteriales</taxon>
        <taxon>Haloferacaceae</taxon>
    </lineage>
</organism>
<dbReference type="RefSeq" id="WP_209492528.1">
    <property type="nucleotide sequence ID" value="NZ_JAGGLC010000006.1"/>
</dbReference>
<feature type="region of interest" description="Disordered" evidence="7">
    <location>
        <begin position="332"/>
        <end position="363"/>
    </location>
</feature>
<dbReference type="SMART" id="SM00729">
    <property type="entry name" value="Elp3"/>
    <property type="match status" value="1"/>
</dbReference>
<dbReference type="InterPro" id="IPR013785">
    <property type="entry name" value="Aldolase_TIM"/>
</dbReference>
<dbReference type="PANTHER" id="PTHR11228">
    <property type="entry name" value="RADICAL SAM DOMAIN PROTEIN"/>
    <property type="match status" value="1"/>
</dbReference>
<dbReference type="SUPFAM" id="SSF102114">
    <property type="entry name" value="Radical SAM enzymes"/>
    <property type="match status" value="1"/>
</dbReference>
<dbReference type="InterPro" id="IPR017200">
    <property type="entry name" value="PqqE-like"/>
</dbReference>
<evidence type="ECO:0000313" key="9">
    <source>
        <dbReference type="EMBL" id="MBP1988190.1"/>
    </source>
</evidence>
<dbReference type="PROSITE" id="PS51918">
    <property type="entry name" value="RADICAL_SAM"/>
    <property type="match status" value="1"/>
</dbReference>
<accession>A0A8T4H0J1</accession>
<dbReference type="GO" id="GO:0003824">
    <property type="term" value="F:catalytic activity"/>
    <property type="evidence" value="ECO:0007669"/>
    <property type="project" value="InterPro"/>
</dbReference>
<dbReference type="OrthoDB" id="30736at2157"/>
<dbReference type="GO" id="GO:0046872">
    <property type="term" value="F:metal ion binding"/>
    <property type="evidence" value="ECO:0007669"/>
    <property type="project" value="UniProtKB-KW"/>
</dbReference>
<dbReference type="Proteomes" id="UP000823736">
    <property type="component" value="Unassembled WGS sequence"/>
</dbReference>
<dbReference type="SFLD" id="SFLDS00029">
    <property type="entry name" value="Radical_SAM"/>
    <property type="match status" value="1"/>
</dbReference>
<dbReference type="CDD" id="cd01335">
    <property type="entry name" value="Radical_SAM"/>
    <property type="match status" value="1"/>
</dbReference>
<dbReference type="SFLD" id="SFLDG01386">
    <property type="entry name" value="main_SPASM_domain-containing"/>
    <property type="match status" value="1"/>
</dbReference>
<keyword evidence="4" id="KW-0479">Metal-binding</keyword>
<evidence type="ECO:0000259" key="8">
    <source>
        <dbReference type="PROSITE" id="PS51918"/>
    </source>
</evidence>
<dbReference type="GO" id="GO:0051539">
    <property type="term" value="F:4 iron, 4 sulfur cluster binding"/>
    <property type="evidence" value="ECO:0007669"/>
    <property type="project" value="UniProtKB-KW"/>
</dbReference>
<dbReference type="Gene3D" id="3.20.20.70">
    <property type="entry name" value="Aldolase class I"/>
    <property type="match status" value="1"/>
</dbReference>
<protein>
    <submittedName>
        <fullName evidence="9">Radical SAM protein</fullName>
    </submittedName>
</protein>
<dbReference type="AlphaFoldDB" id="A0A8T4H0J1"/>
<dbReference type="InterPro" id="IPR050377">
    <property type="entry name" value="Radical_SAM_PqqE_MftC-like"/>
</dbReference>
<keyword evidence="6" id="KW-0411">Iron-sulfur</keyword>
<evidence type="ECO:0000256" key="5">
    <source>
        <dbReference type="ARBA" id="ARBA00023004"/>
    </source>
</evidence>
<name>A0A8T4H0J1_9EURY</name>